<gene>
    <name evidence="2" type="ORF">HOLleu_42170</name>
</gene>
<dbReference type="Gene3D" id="2.60.40.10">
    <property type="entry name" value="Immunoglobulins"/>
    <property type="match status" value="1"/>
</dbReference>
<evidence type="ECO:0000313" key="2">
    <source>
        <dbReference type="EMBL" id="KAJ8019308.1"/>
    </source>
</evidence>
<sequence length="259" mass="29230">MIKCFYSTEPVKMTILTFNHFESEVDSKYQCYLNNDDSDEDVKTMESMRTGWTRDTAKENPDPPSPSWHSGSIPRYTVTMGNNGANDAFGVFGCKATKPGKLETSISTTRMRSDAVIVPTNELFTQTVNINDTDVRIDMNLSTDVRIDMNLSTGNNLWNLRWQHNNGNIVSVGGSTFLIEGPIQLHDAGIYECYVRGNRSLAEHGLNVLLVRGEQLVSQICCIFKFSKLSLQLTIENCHIILHMYLSCTILIYTHKKKT</sequence>
<dbReference type="Proteomes" id="UP001152320">
    <property type="component" value="Unassembled WGS sequence"/>
</dbReference>
<name>A0A9Q1BBG8_HOLLE</name>
<protein>
    <recommendedName>
        <fullName evidence="4">Ig-like domain-containing protein</fullName>
    </recommendedName>
</protein>
<organism evidence="2 3">
    <name type="scientific">Holothuria leucospilota</name>
    <name type="common">Black long sea cucumber</name>
    <name type="synonym">Mertensiothuria leucospilota</name>
    <dbReference type="NCBI Taxonomy" id="206669"/>
    <lineage>
        <taxon>Eukaryota</taxon>
        <taxon>Metazoa</taxon>
        <taxon>Echinodermata</taxon>
        <taxon>Eleutherozoa</taxon>
        <taxon>Echinozoa</taxon>
        <taxon>Holothuroidea</taxon>
        <taxon>Aspidochirotacea</taxon>
        <taxon>Aspidochirotida</taxon>
        <taxon>Holothuriidae</taxon>
        <taxon>Holothuria</taxon>
    </lineage>
</organism>
<accession>A0A9Q1BBG8</accession>
<dbReference type="InterPro" id="IPR013783">
    <property type="entry name" value="Ig-like_fold"/>
</dbReference>
<evidence type="ECO:0000313" key="3">
    <source>
        <dbReference type="Proteomes" id="UP001152320"/>
    </source>
</evidence>
<feature type="region of interest" description="Disordered" evidence="1">
    <location>
        <begin position="46"/>
        <end position="73"/>
    </location>
</feature>
<proteinExistence type="predicted"/>
<dbReference type="AlphaFoldDB" id="A0A9Q1BBG8"/>
<keyword evidence="3" id="KW-1185">Reference proteome</keyword>
<evidence type="ECO:0000256" key="1">
    <source>
        <dbReference type="SAM" id="MobiDB-lite"/>
    </source>
</evidence>
<dbReference type="SUPFAM" id="SSF48726">
    <property type="entry name" value="Immunoglobulin"/>
    <property type="match status" value="1"/>
</dbReference>
<reference evidence="2" key="1">
    <citation type="submission" date="2021-10" db="EMBL/GenBank/DDBJ databases">
        <title>Tropical sea cucumber genome reveals ecological adaptation and Cuvierian tubules defense mechanism.</title>
        <authorList>
            <person name="Chen T."/>
        </authorList>
    </citation>
    <scope>NUCLEOTIDE SEQUENCE</scope>
    <source>
        <strain evidence="2">Nanhai2018</strain>
        <tissue evidence="2">Muscle</tissue>
    </source>
</reference>
<dbReference type="EMBL" id="JAIZAY010000037">
    <property type="protein sequence ID" value="KAJ8019308.1"/>
    <property type="molecule type" value="Genomic_DNA"/>
</dbReference>
<evidence type="ECO:0008006" key="4">
    <source>
        <dbReference type="Google" id="ProtNLM"/>
    </source>
</evidence>
<dbReference type="InterPro" id="IPR036179">
    <property type="entry name" value="Ig-like_dom_sf"/>
</dbReference>
<comment type="caution">
    <text evidence="2">The sequence shown here is derived from an EMBL/GenBank/DDBJ whole genome shotgun (WGS) entry which is preliminary data.</text>
</comment>